<protein>
    <submittedName>
        <fullName evidence="8">Bacterial extracellular solute-binding proteins, family 5 Middle</fullName>
    </submittedName>
</protein>
<comment type="subcellular location">
    <subcellularLocation>
        <location evidence="1">Cell membrane</location>
        <topology evidence="1">Lipid-anchor</topology>
    </subcellularLocation>
</comment>
<evidence type="ECO:0000259" key="7">
    <source>
        <dbReference type="Pfam" id="PF00496"/>
    </source>
</evidence>
<feature type="domain" description="Solute-binding protein family 5" evidence="7">
    <location>
        <begin position="58"/>
        <end position="210"/>
    </location>
</feature>
<name>A0A0S7BGQ2_9CHLR</name>
<evidence type="ECO:0000313" key="8">
    <source>
        <dbReference type="EMBL" id="GAP13003.1"/>
    </source>
</evidence>
<organism evidence="8">
    <name type="scientific">Longilinea arvoryzae</name>
    <dbReference type="NCBI Taxonomy" id="360412"/>
    <lineage>
        <taxon>Bacteria</taxon>
        <taxon>Bacillati</taxon>
        <taxon>Chloroflexota</taxon>
        <taxon>Anaerolineae</taxon>
        <taxon>Anaerolineales</taxon>
        <taxon>Anaerolineaceae</taxon>
        <taxon>Longilinea</taxon>
    </lineage>
</organism>
<dbReference type="RefSeq" id="WP_075072374.1">
    <property type="nucleotide sequence ID" value="NZ_DF967972.1"/>
</dbReference>
<feature type="chain" id="PRO_5006632945" evidence="6">
    <location>
        <begin position="27"/>
        <end position="557"/>
    </location>
</feature>
<dbReference type="InterPro" id="IPR000914">
    <property type="entry name" value="SBP_5_dom"/>
</dbReference>
<gene>
    <name evidence="8" type="ORF">LARV_00744</name>
</gene>
<evidence type="ECO:0000256" key="5">
    <source>
        <dbReference type="SAM" id="MobiDB-lite"/>
    </source>
</evidence>
<keyword evidence="9" id="KW-1185">Reference proteome</keyword>
<evidence type="ECO:0000256" key="6">
    <source>
        <dbReference type="SAM" id="SignalP"/>
    </source>
</evidence>
<dbReference type="OrthoDB" id="9801912at2"/>
<dbReference type="Gene3D" id="3.40.190.10">
    <property type="entry name" value="Periplasmic binding protein-like II"/>
    <property type="match status" value="2"/>
</dbReference>
<dbReference type="GO" id="GO:1904680">
    <property type="term" value="F:peptide transmembrane transporter activity"/>
    <property type="evidence" value="ECO:0007669"/>
    <property type="project" value="TreeGrafter"/>
</dbReference>
<dbReference type="Proteomes" id="UP000055060">
    <property type="component" value="Unassembled WGS sequence"/>
</dbReference>
<feature type="domain" description="Solute-binding protein family 5" evidence="7">
    <location>
        <begin position="346"/>
        <end position="549"/>
    </location>
</feature>
<evidence type="ECO:0000256" key="2">
    <source>
        <dbReference type="ARBA" id="ARBA00005695"/>
    </source>
</evidence>
<dbReference type="AlphaFoldDB" id="A0A0S7BGQ2"/>
<dbReference type="InterPro" id="IPR006311">
    <property type="entry name" value="TAT_signal"/>
</dbReference>
<dbReference type="PANTHER" id="PTHR30290:SF10">
    <property type="entry name" value="PERIPLASMIC OLIGOPEPTIDE-BINDING PROTEIN-RELATED"/>
    <property type="match status" value="1"/>
</dbReference>
<dbReference type="EMBL" id="DF967972">
    <property type="protein sequence ID" value="GAP13003.1"/>
    <property type="molecule type" value="Genomic_DNA"/>
</dbReference>
<dbReference type="GO" id="GO:0005886">
    <property type="term" value="C:plasma membrane"/>
    <property type="evidence" value="ECO:0007669"/>
    <property type="project" value="UniProtKB-SubCell"/>
</dbReference>
<comment type="similarity">
    <text evidence="2">Belongs to the bacterial solute-binding protein 5 family.</text>
</comment>
<reference evidence="8" key="1">
    <citation type="submission" date="2015-07" db="EMBL/GenBank/DDBJ databases">
        <title>Draft Genome Sequences of Anaerolinea thermolimosa IMO-1, Bellilinea caldifistulae GOMI-1, Leptolinea tardivitalis YMTK-2, Levilinea saccharolytica KIBI-1,Longilinea arvoryzae KOME-1, Previously Described as Members of the Anaerolineaceae (Chloroflexi).</title>
        <authorList>
            <person name="Sekiguchi Y."/>
            <person name="Ohashi A."/>
            <person name="Matsuura N."/>
            <person name="Tourlousse M.D."/>
        </authorList>
    </citation>
    <scope>NUCLEOTIDE SEQUENCE [LARGE SCALE GENOMIC DNA]</scope>
    <source>
        <strain evidence="8">KOME-1</strain>
    </source>
</reference>
<dbReference type="STRING" id="360412.LARV_00744"/>
<dbReference type="GO" id="GO:0015833">
    <property type="term" value="P:peptide transport"/>
    <property type="evidence" value="ECO:0007669"/>
    <property type="project" value="TreeGrafter"/>
</dbReference>
<evidence type="ECO:0000256" key="1">
    <source>
        <dbReference type="ARBA" id="ARBA00004193"/>
    </source>
</evidence>
<keyword evidence="4 6" id="KW-0732">Signal</keyword>
<dbReference type="InterPro" id="IPR023765">
    <property type="entry name" value="SBP_5_CS"/>
</dbReference>
<evidence type="ECO:0000256" key="4">
    <source>
        <dbReference type="ARBA" id="ARBA00022729"/>
    </source>
</evidence>
<dbReference type="PANTHER" id="PTHR30290">
    <property type="entry name" value="PERIPLASMIC BINDING COMPONENT OF ABC TRANSPORTER"/>
    <property type="match status" value="1"/>
</dbReference>
<dbReference type="Pfam" id="PF00496">
    <property type="entry name" value="SBP_bac_5"/>
    <property type="match status" value="2"/>
</dbReference>
<accession>A0A0S7BGQ2</accession>
<dbReference type="SUPFAM" id="SSF53850">
    <property type="entry name" value="Periplasmic binding protein-like II"/>
    <property type="match status" value="2"/>
</dbReference>
<proteinExistence type="inferred from homology"/>
<dbReference type="PROSITE" id="PS01040">
    <property type="entry name" value="SBP_BACTERIAL_5"/>
    <property type="match status" value="1"/>
</dbReference>
<dbReference type="PROSITE" id="PS51257">
    <property type="entry name" value="PROKAR_LIPOPROTEIN"/>
    <property type="match status" value="1"/>
</dbReference>
<keyword evidence="3" id="KW-0813">Transport</keyword>
<evidence type="ECO:0000313" key="9">
    <source>
        <dbReference type="Proteomes" id="UP000055060"/>
    </source>
</evidence>
<feature type="region of interest" description="Disordered" evidence="5">
    <location>
        <begin position="34"/>
        <end position="53"/>
    </location>
</feature>
<dbReference type="Gene3D" id="3.10.105.10">
    <property type="entry name" value="Dipeptide-binding Protein, Domain 3"/>
    <property type="match status" value="1"/>
</dbReference>
<sequence>MKSRKFFVFITAIVALAMLLSACAQATPAATAEPTAAPAATEEPTVAPVEPTAAPEHPLWSKELREAIAAAIDREVIVDRVFEGRNTPAYSMVPSDYPYATEPFLDKYGTRDLELAKKLLTDLGYTADKPFNFELWYPPEHYGTTTADVMQVIKEQLEETGLIKVDLKSQNWAEYVDSFVAGKLPAFILGWFPDFVDPDNWLTPFASCLQSPDNGVNYCNPAMDELLTKAATTPDGPDREALYKQIGELYADEVPTLPLFWEPEFITYRNGVEGIKISSAFEFNYYPLSFTADAKPASGKTDTIIIGTTDEVNSLDAQDAYATHDWEIIKNTGMPLLTYEPGTTNLIPAAAADLPKVSEDGLTYTFTLKDGLKFADGTPVTSADYLRAWQRIGLEGQVSGLVQNYVKDVTAPDAKTVVYTLKNSYGFFPALAATAPFVVTNPAEFPTDKIVAFPEKIDGIGPYRMVSHTPGEQLVLEANPNYIGEAPKIKNVIIRYYADPATLANAVEKGEIDIAWRTVGPVEAVRLQSVAGLTVETVNAPALRYLVFNDTFMVGSK</sequence>
<dbReference type="PROSITE" id="PS51318">
    <property type="entry name" value="TAT"/>
    <property type="match status" value="1"/>
</dbReference>
<dbReference type="InterPro" id="IPR039424">
    <property type="entry name" value="SBP_5"/>
</dbReference>
<feature type="signal peptide" evidence="6">
    <location>
        <begin position="1"/>
        <end position="26"/>
    </location>
</feature>
<evidence type="ECO:0000256" key="3">
    <source>
        <dbReference type="ARBA" id="ARBA00022448"/>
    </source>
</evidence>